<evidence type="ECO:0000256" key="1">
    <source>
        <dbReference type="SAM" id="SignalP"/>
    </source>
</evidence>
<dbReference type="Proteomes" id="UP000440578">
    <property type="component" value="Unassembled WGS sequence"/>
</dbReference>
<dbReference type="Gene3D" id="3.10.100.10">
    <property type="entry name" value="Mannose-Binding Protein A, subunit A"/>
    <property type="match status" value="1"/>
</dbReference>
<feature type="domain" description="C-type lectin" evidence="2">
    <location>
        <begin position="27"/>
        <end position="142"/>
    </location>
</feature>
<sequence>MLFSILLAVFVSGTFSQSTCPSGWTLFQSNCYRLFDQKVYYYDAMVGCANSVTAHPNLASIHSAEENTFLQTFVSAYDYVWIGLHDMTTEGTFQWTDASPVNFTNWAGGQPDNLNDSDCVFMLRDGTWDDGECERKFGHTTPAKAYVCKTRAV</sequence>
<dbReference type="InterPro" id="IPR016187">
    <property type="entry name" value="CTDL_fold"/>
</dbReference>
<protein>
    <submittedName>
        <fullName evidence="3">Alpha-N-acetylgalactosamine-specific lectin</fullName>
    </submittedName>
</protein>
<keyword evidence="1" id="KW-0732">Signal</keyword>
<dbReference type="PANTHER" id="PTHR22803">
    <property type="entry name" value="MANNOSE, PHOSPHOLIPASE, LECTIN RECEPTOR RELATED"/>
    <property type="match status" value="1"/>
</dbReference>
<dbReference type="InterPro" id="IPR016186">
    <property type="entry name" value="C-type_lectin-like/link_sf"/>
</dbReference>
<feature type="chain" id="PRO_5025670115" evidence="1">
    <location>
        <begin position="17"/>
        <end position="153"/>
    </location>
</feature>
<evidence type="ECO:0000259" key="2">
    <source>
        <dbReference type="PROSITE" id="PS50041"/>
    </source>
</evidence>
<comment type="caution">
    <text evidence="3">The sequence shown here is derived from an EMBL/GenBank/DDBJ whole genome shotgun (WGS) entry which is preliminary data.</text>
</comment>
<dbReference type="OrthoDB" id="6365622at2759"/>
<keyword evidence="4" id="KW-1185">Reference proteome</keyword>
<dbReference type="InterPro" id="IPR050111">
    <property type="entry name" value="C-type_lectin/snaclec_domain"/>
</dbReference>
<dbReference type="AlphaFoldDB" id="A0A6A4WD96"/>
<organism evidence="3 4">
    <name type="scientific">Amphibalanus amphitrite</name>
    <name type="common">Striped barnacle</name>
    <name type="synonym">Balanus amphitrite</name>
    <dbReference type="NCBI Taxonomy" id="1232801"/>
    <lineage>
        <taxon>Eukaryota</taxon>
        <taxon>Metazoa</taxon>
        <taxon>Ecdysozoa</taxon>
        <taxon>Arthropoda</taxon>
        <taxon>Crustacea</taxon>
        <taxon>Multicrustacea</taxon>
        <taxon>Cirripedia</taxon>
        <taxon>Thoracica</taxon>
        <taxon>Thoracicalcarea</taxon>
        <taxon>Balanomorpha</taxon>
        <taxon>Balanoidea</taxon>
        <taxon>Balanidae</taxon>
        <taxon>Amphibalaninae</taxon>
        <taxon>Amphibalanus</taxon>
    </lineage>
</organism>
<accession>A0A6A4WD96</accession>
<dbReference type="GO" id="GO:0030246">
    <property type="term" value="F:carbohydrate binding"/>
    <property type="evidence" value="ECO:0007669"/>
    <property type="project" value="UniProtKB-KW"/>
</dbReference>
<dbReference type="SUPFAM" id="SSF56436">
    <property type="entry name" value="C-type lectin-like"/>
    <property type="match status" value="1"/>
</dbReference>
<evidence type="ECO:0000313" key="4">
    <source>
        <dbReference type="Proteomes" id="UP000440578"/>
    </source>
</evidence>
<dbReference type="Pfam" id="PF00059">
    <property type="entry name" value="Lectin_C"/>
    <property type="match status" value="1"/>
</dbReference>
<reference evidence="3 4" key="1">
    <citation type="submission" date="2019-07" db="EMBL/GenBank/DDBJ databases">
        <title>Draft genome assembly of a fouling barnacle, Amphibalanus amphitrite (Darwin, 1854): The first reference genome for Thecostraca.</title>
        <authorList>
            <person name="Kim W."/>
        </authorList>
    </citation>
    <scope>NUCLEOTIDE SEQUENCE [LARGE SCALE GENOMIC DNA]</scope>
    <source>
        <strain evidence="3">SNU_AA5</strain>
        <tissue evidence="3">Soma without cirri and trophi</tissue>
    </source>
</reference>
<gene>
    <name evidence="3" type="primary">LECG_9</name>
    <name evidence="3" type="ORF">FJT64_026135</name>
</gene>
<dbReference type="PRINTS" id="PR01504">
    <property type="entry name" value="PNCREATITSAP"/>
</dbReference>
<proteinExistence type="predicted"/>
<dbReference type="EMBL" id="VIIS01001144">
    <property type="protein sequence ID" value="KAF0301620.1"/>
    <property type="molecule type" value="Genomic_DNA"/>
</dbReference>
<dbReference type="SMART" id="SM00034">
    <property type="entry name" value="CLECT"/>
    <property type="match status" value="1"/>
</dbReference>
<dbReference type="PROSITE" id="PS50041">
    <property type="entry name" value="C_TYPE_LECTIN_2"/>
    <property type="match status" value="1"/>
</dbReference>
<keyword evidence="3" id="KW-0430">Lectin</keyword>
<feature type="signal peptide" evidence="1">
    <location>
        <begin position="1"/>
        <end position="16"/>
    </location>
</feature>
<name>A0A6A4WD96_AMPAM</name>
<dbReference type="InterPro" id="IPR001304">
    <property type="entry name" value="C-type_lectin-like"/>
</dbReference>
<evidence type="ECO:0000313" key="3">
    <source>
        <dbReference type="EMBL" id="KAF0301620.1"/>
    </source>
</evidence>